<accession>A0A834IAC7</accession>
<comment type="caution">
    <text evidence="1">The sequence shown here is derived from an EMBL/GenBank/DDBJ whole genome shotgun (WGS) entry which is preliminary data.</text>
</comment>
<reference evidence="1" key="1">
    <citation type="submission" date="2020-08" db="EMBL/GenBank/DDBJ databases">
        <title>Genome sequencing and assembly of the red palm weevil Rhynchophorus ferrugineus.</title>
        <authorList>
            <person name="Dias G.B."/>
            <person name="Bergman C.M."/>
            <person name="Manee M."/>
        </authorList>
    </citation>
    <scope>NUCLEOTIDE SEQUENCE</scope>
    <source>
        <strain evidence="1">AA-2017</strain>
        <tissue evidence="1">Whole larva</tissue>
    </source>
</reference>
<evidence type="ECO:0000313" key="1">
    <source>
        <dbReference type="EMBL" id="KAF7275013.1"/>
    </source>
</evidence>
<dbReference type="AlphaFoldDB" id="A0A834IAC7"/>
<protein>
    <submittedName>
        <fullName evidence="1">Uncharacterized protein</fullName>
    </submittedName>
</protein>
<keyword evidence="2" id="KW-1185">Reference proteome</keyword>
<name>A0A834IAC7_RHYFE</name>
<proteinExistence type="predicted"/>
<sequence length="88" mass="9907">MLYKMELCNVMCLKQNITATRTRGSFEVAPAAFLRALANKANANNKNDIPPRYKRYAVAKPLRLTPEQHILGNGYGADLNFKFDGCRT</sequence>
<organism evidence="1 2">
    <name type="scientific">Rhynchophorus ferrugineus</name>
    <name type="common">Red palm weevil</name>
    <name type="synonym">Curculio ferrugineus</name>
    <dbReference type="NCBI Taxonomy" id="354439"/>
    <lineage>
        <taxon>Eukaryota</taxon>
        <taxon>Metazoa</taxon>
        <taxon>Ecdysozoa</taxon>
        <taxon>Arthropoda</taxon>
        <taxon>Hexapoda</taxon>
        <taxon>Insecta</taxon>
        <taxon>Pterygota</taxon>
        <taxon>Neoptera</taxon>
        <taxon>Endopterygota</taxon>
        <taxon>Coleoptera</taxon>
        <taxon>Polyphaga</taxon>
        <taxon>Cucujiformia</taxon>
        <taxon>Curculionidae</taxon>
        <taxon>Dryophthorinae</taxon>
        <taxon>Rhynchophorus</taxon>
    </lineage>
</organism>
<dbReference type="Proteomes" id="UP000625711">
    <property type="component" value="Unassembled WGS sequence"/>
</dbReference>
<gene>
    <name evidence="1" type="ORF">GWI33_012270</name>
</gene>
<dbReference type="EMBL" id="JAACXV010011609">
    <property type="protein sequence ID" value="KAF7275013.1"/>
    <property type="molecule type" value="Genomic_DNA"/>
</dbReference>
<evidence type="ECO:0000313" key="2">
    <source>
        <dbReference type="Proteomes" id="UP000625711"/>
    </source>
</evidence>